<dbReference type="EMBL" id="FNQY01000002">
    <property type="protein sequence ID" value="SDZ82749.1"/>
    <property type="molecule type" value="Genomic_DNA"/>
</dbReference>
<name>A0A1H3W6J1_9BACT</name>
<accession>A0A1H3W6J1</accession>
<evidence type="ECO:0000313" key="2">
    <source>
        <dbReference type="Proteomes" id="UP000199041"/>
    </source>
</evidence>
<dbReference type="AlphaFoldDB" id="A0A1H3W6J1"/>
<evidence type="ECO:0000313" key="1">
    <source>
        <dbReference type="EMBL" id="SDZ82749.1"/>
    </source>
</evidence>
<dbReference type="STRING" id="551991.SAMN05192529_102177"/>
<proteinExistence type="predicted"/>
<keyword evidence="2" id="KW-1185">Reference proteome</keyword>
<reference evidence="1 2" key="1">
    <citation type="submission" date="2016-10" db="EMBL/GenBank/DDBJ databases">
        <authorList>
            <person name="de Groot N.N."/>
        </authorList>
    </citation>
    <scope>NUCLEOTIDE SEQUENCE [LARGE SCALE GENOMIC DNA]</scope>
    <source>
        <strain evidence="1 2">Vu-144</strain>
    </source>
</reference>
<dbReference type="Proteomes" id="UP000199041">
    <property type="component" value="Unassembled WGS sequence"/>
</dbReference>
<protein>
    <submittedName>
        <fullName evidence="1">Uncharacterized protein</fullName>
    </submittedName>
</protein>
<gene>
    <name evidence="1" type="ORF">SAMN05192529_102177</name>
</gene>
<sequence>MITSTAPDWRQNFVFIDWKKERAMSQLRFEHFNLTASWPYFYWV</sequence>
<organism evidence="1 2">
    <name type="scientific">Arachidicoccus rhizosphaerae</name>
    <dbReference type="NCBI Taxonomy" id="551991"/>
    <lineage>
        <taxon>Bacteria</taxon>
        <taxon>Pseudomonadati</taxon>
        <taxon>Bacteroidota</taxon>
        <taxon>Chitinophagia</taxon>
        <taxon>Chitinophagales</taxon>
        <taxon>Chitinophagaceae</taxon>
        <taxon>Arachidicoccus</taxon>
    </lineage>
</organism>